<evidence type="ECO:0000313" key="1">
    <source>
        <dbReference type="EMBL" id="TGX99475.1"/>
    </source>
</evidence>
<protein>
    <submittedName>
        <fullName evidence="1">Anaerobic ribonucleoside-triphosphate reductase activating protein</fullName>
    </submittedName>
</protein>
<dbReference type="Proteomes" id="UP000307720">
    <property type="component" value="Unassembled WGS sequence"/>
</dbReference>
<proteinExistence type="predicted"/>
<dbReference type="EMBL" id="SRZB01000007">
    <property type="protein sequence ID" value="TGX99475.1"/>
    <property type="molecule type" value="Genomic_DNA"/>
</dbReference>
<comment type="caution">
    <text evidence="1">The sequence shown here is derived from an EMBL/GenBank/DDBJ whole genome shotgun (WGS) entry which is preliminary data.</text>
</comment>
<sequence length="231" mass="26049">MNIYGFNTLTLLDYPGKVGASLFLGGCNFRCPFCQNGNLVLHPEQESAIPEAEVLAYLTKRRGVLDGVCISGGEPTLHAELPALIQKIKDLGYLVKLDTNGTRPQVVRYLYENHLIDYVAMDIKTSRARYPEAAGISRVDLSLIEESVEYLKSHVSDYEFRTTVTRELHTSKDFEDIADWLEGCRAYYLQAYRESASVIHPVFSSYTKEELEGFCAILRKKIPLAEVRGID</sequence>
<name>A0AC61R130_9FIRM</name>
<reference evidence="1" key="1">
    <citation type="submission" date="2019-04" db="EMBL/GenBank/DDBJ databases">
        <title>Microbes associate with the intestines of laboratory mice.</title>
        <authorList>
            <person name="Navarre W."/>
            <person name="Wong E."/>
            <person name="Huang K."/>
            <person name="Tropini C."/>
            <person name="Ng K."/>
            <person name="Yu B."/>
        </authorList>
    </citation>
    <scope>NUCLEOTIDE SEQUENCE</scope>
    <source>
        <strain evidence="1">NM72_1-8</strain>
    </source>
</reference>
<keyword evidence="2" id="KW-1185">Reference proteome</keyword>
<accession>A0AC61R130</accession>
<gene>
    <name evidence="1" type="ORF">E5357_05255</name>
</gene>
<organism evidence="1 2">
    <name type="scientific">Hominisplanchenecus murintestinalis</name>
    <dbReference type="NCBI Taxonomy" id="2941517"/>
    <lineage>
        <taxon>Bacteria</taxon>
        <taxon>Bacillati</taxon>
        <taxon>Bacillota</taxon>
        <taxon>Clostridia</taxon>
        <taxon>Lachnospirales</taxon>
        <taxon>Lachnospiraceae</taxon>
        <taxon>Hominisplanchenecus</taxon>
    </lineage>
</organism>
<evidence type="ECO:0000313" key="2">
    <source>
        <dbReference type="Proteomes" id="UP000307720"/>
    </source>
</evidence>